<sequence length="188" mass="21143">FLKTQPHFLRALVNREQTILRSARSLAQQFLLAHDRRQAPLPAFFGAPGIGKSSLGLYQLHRILASPYLFHQLKKVTAQDPGVYDVVRVILHLYRTGRQISVLACRDFATAEGLPVALYQCARENYVDTYDDPPESPINNEDWAGLPPQEQCWAVLDNVEATQKRMLARFGEPITAHPSVADHLPTSD</sequence>
<organism evidence="1 2">
    <name type="scientific">Kipferlia bialata</name>
    <dbReference type="NCBI Taxonomy" id="797122"/>
    <lineage>
        <taxon>Eukaryota</taxon>
        <taxon>Metamonada</taxon>
        <taxon>Carpediemonas-like organisms</taxon>
        <taxon>Kipferlia</taxon>
    </lineage>
</organism>
<name>A0A9K3D4S9_9EUKA</name>
<dbReference type="AlphaFoldDB" id="A0A9K3D4S9"/>
<dbReference type="EMBL" id="BDIP01003639">
    <property type="protein sequence ID" value="GIQ87951.1"/>
    <property type="molecule type" value="Genomic_DNA"/>
</dbReference>
<dbReference type="Proteomes" id="UP000265618">
    <property type="component" value="Unassembled WGS sequence"/>
</dbReference>
<keyword evidence="2" id="KW-1185">Reference proteome</keyword>
<accession>A0A9K3D4S9</accession>
<evidence type="ECO:0000313" key="2">
    <source>
        <dbReference type="Proteomes" id="UP000265618"/>
    </source>
</evidence>
<gene>
    <name evidence="1" type="ORF">KIPB_010101</name>
</gene>
<evidence type="ECO:0000313" key="1">
    <source>
        <dbReference type="EMBL" id="GIQ87951.1"/>
    </source>
</evidence>
<feature type="non-terminal residue" evidence="1">
    <location>
        <position position="1"/>
    </location>
</feature>
<proteinExistence type="predicted"/>
<comment type="caution">
    <text evidence="1">The sequence shown here is derived from an EMBL/GenBank/DDBJ whole genome shotgun (WGS) entry which is preliminary data.</text>
</comment>
<protein>
    <submittedName>
        <fullName evidence="1">Uncharacterized protein</fullName>
    </submittedName>
</protein>
<reference evidence="1 2" key="1">
    <citation type="journal article" date="2018" name="PLoS ONE">
        <title>The draft genome of Kipferlia bialata reveals reductive genome evolution in fornicate parasites.</title>
        <authorList>
            <person name="Tanifuji G."/>
            <person name="Takabayashi S."/>
            <person name="Kume K."/>
            <person name="Takagi M."/>
            <person name="Nakayama T."/>
            <person name="Kamikawa R."/>
            <person name="Inagaki Y."/>
            <person name="Hashimoto T."/>
        </authorList>
    </citation>
    <scope>NUCLEOTIDE SEQUENCE [LARGE SCALE GENOMIC DNA]</scope>
    <source>
        <strain evidence="1">NY0173</strain>
    </source>
</reference>